<evidence type="ECO:0000313" key="2">
    <source>
        <dbReference type="EMBL" id="MBE1876988.1"/>
    </source>
</evidence>
<evidence type="ECO:0000313" key="3">
    <source>
        <dbReference type="Proteomes" id="UP000625527"/>
    </source>
</evidence>
<gene>
    <name evidence="2" type="ORF">IHE71_14935</name>
</gene>
<keyword evidence="3" id="KW-1185">Reference proteome</keyword>
<sequence>MRVVVVAQDEVAARRLASAWRAAAPGVDAEPYGVGGAPPASPAAATSGGAPLAGGSASDGSPESSGSRTGDEAAGTTAPAPRPVVVAGTRLTVGAPPPESPGPPAPRSALPAAEAGALSAAVGASDVAAAWVDVLDAGTLRAGPVAEAAAAAAPHAVPVVALAGRVEVSRRELAAAGVSGAHEVHDADVARVARSWTPGWA</sequence>
<protein>
    <submittedName>
        <fullName evidence="2">Uncharacterized protein</fullName>
    </submittedName>
</protein>
<name>A0ABR9N010_9MICO</name>
<organism evidence="2 3">
    <name type="scientific">Myceligenerans pegani</name>
    <dbReference type="NCBI Taxonomy" id="2776917"/>
    <lineage>
        <taxon>Bacteria</taxon>
        <taxon>Bacillati</taxon>
        <taxon>Actinomycetota</taxon>
        <taxon>Actinomycetes</taxon>
        <taxon>Micrococcales</taxon>
        <taxon>Promicromonosporaceae</taxon>
        <taxon>Myceligenerans</taxon>
    </lineage>
</organism>
<accession>A0ABR9N010</accession>
<dbReference type="Proteomes" id="UP000625527">
    <property type="component" value="Unassembled WGS sequence"/>
</dbReference>
<feature type="region of interest" description="Disordered" evidence="1">
    <location>
        <begin position="32"/>
        <end position="111"/>
    </location>
</feature>
<evidence type="ECO:0000256" key="1">
    <source>
        <dbReference type="SAM" id="MobiDB-lite"/>
    </source>
</evidence>
<comment type="caution">
    <text evidence="2">The sequence shown here is derived from an EMBL/GenBank/DDBJ whole genome shotgun (WGS) entry which is preliminary data.</text>
</comment>
<dbReference type="EMBL" id="JADAQT010000095">
    <property type="protein sequence ID" value="MBE1876988.1"/>
    <property type="molecule type" value="Genomic_DNA"/>
</dbReference>
<dbReference type="RefSeq" id="WP_192863554.1">
    <property type="nucleotide sequence ID" value="NZ_JADAQT010000095.1"/>
</dbReference>
<feature type="compositionally biased region" description="Low complexity" evidence="1">
    <location>
        <begin position="42"/>
        <end position="67"/>
    </location>
</feature>
<reference evidence="2 3" key="1">
    <citation type="submission" date="2020-10" db="EMBL/GenBank/DDBJ databases">
        <title>Myceligenerans pegani sp. nov., an endophytic actinomycete isolated from Peganum harmala L. in Xinjiang, China.</title>
        <authorList>
            <person name="Xin L."/>
        </authorList>
    </citation>
    <scope>NUCLEOTIDE SEQUENCE [LARGE SCALE GENOMIC DNA]</scope>
    <source>
        <strain evidence="2 3">TRM65318</strain>
    </source>
</reference>
<feature type="compositionally biased region" description="Pro residues" evidence="1">
    <location>
        <begin position="95"/>
        <end position="106"/>
    </location>
</feature>
<dbReference type="InterPro" id="IPR018197">
    <property type="entry name" value="Glycerate_kinase_RE-like"/>
</dbReference>
<dbReference type="Gene3D" id="3.40.50.10350">
    <property type="entry name" value="Glycerate kinase, domain 1"/>
    <property type="match status" value="1"/>
</dbReference>
<proteinExistence type="predicted"/>